<organism evidence="2 3">
    <name type="scientific">Streptomyces triticagri</name>
    <dbReference type="NCBI Taxonomy" id="2293568"/>
    <lineage>
        <taxon>Bacteria</taxon>
        <taxon>Bacillati</taxon>
        <taxon>Actinomycetota</taxon>
        <taxon>Actinomycetes</taxon>
        <taxon>Kitasatosporales</taxon>
        <taxon>Streptomycetaceae</taxon>
        <taxon>Streptomyces</taxon>
    </lineage>
</organism>
<dbReference type="EMBL" id="QUAK01000219">
    <property type="protein sequence ID" value="RFU83138.1"/>
    <property type="molecule type" value="Genomic_DNA"/>
</dbReference>
<comment type="caution">
    <text evidence="2">The sequence shown here is derived from an EMBL/GenBank/DDBJ whole genome shotgun (WGS) entry which is preliminary data.</text>
</comment>
<feature type="transmembrane region" description="Helical" evidence="1">
    <location>
        <begin position="26"/>
        <end position="49"/>
    </location>
</feature>
<keyword evidence="3" id="KW-1185">Reference proteome</keyword>
<proteinExistence type="predicted"/>
<name>A0A372LWT7_9ACTN</name>
<gene>
    <name evidence="2" type="ORF">DY218_29320</name>
</gene>
<dbReference type="Pfam" id="PF19857">
    <property type="entry name" value="DUF6332"/>
    <property type="match status" value="1"/>
</dbReference>
<evidence type="ECO:0000256" key="1">
    <source>
        <dbReference type="SAM" id="Phobius"/>
    </source>
</evidence>
<sequence>MSGDPPGDYGRESRWEKDDTTVESMYALFSATVLAALVLGAFVYVAHLFVGGSPVVVQVGVGAAALVWIARVVQVLVRHQRRRDLGR</sequence>
<keyword evidence="1" id="KW-0812">Transmembrane</keyword>
<keyword evidence="1" id="KW-1133">Transmembrane helix</keyword>
<dbReference type="InterPro" id="IPR046295">
    <property type="entry name" value="DUF6332"/>
</dbReference>
<accession>A0A372LWT7</accession>
<evidence type="ECO:0000313" key="2">
    <source>
        <dbReference type="EMBL" id="RFU83138.1"/>
    </source>
</evidence>
<feature type="transmembrane region" description="Helical" evidence="1">
    <location>
        <begin position="55"/>
        <end position="77"/>
    </location>
</feature>
<protein>
    <submittedName>
        <fullName evidence="2">Uncharacterized protein</fullName>
    </submittedName>
</protein>
<dbReference type="OrthoDB" id="9995371at2"/>
<keyword evidence="1" id="KW-0472">Membrane</keyword>
<dbReference type="AlphaFoldDB" id="A0A372LWT7"/>
<dbReference type="RefSeq" id="WP_128559158.1">
    <property type="nucleotide sequence ID" value="NZ_QUAK01000219.1"/>
</dbReference>
<reference evidence="2 3" key="1">
    <citation type="submission" date="2018-08" db="EMBL/GenBank/DDBJ databases">
        <title>Isolation, diversity and antifungal activity of Actinobacteria from wheat.</title>
        <authorList>
            <person name="Han C."/>
        </authorList>
    </citation>
    <scope>NUCLEOTIDE SEQUENCE [LARGE SCALE GENOMIC DNA]</scope>
    <source>
        <strain evidence="2 3">NEAU-YY421</strain>
    </source>
</reference>
<evidence type="ECO:0000313" key="3">
    <source>
        <dbReference type="Proteomes" id="UP000263094"/>
    </source>
</evidence>
<dbReference type="Proteomes" id="UP000263094">
    <property type="component" value="Unassembled WGS sequence"/>
</dbReference>